<feature type="region of interest" description="Disordered" evidence="1">
    <location>
        <begin position="159"/>
        <end position="190"/>
    </location>
</feature>
<feature type="domain" description="VWA-like" evidence="2">
    <location>
        <begin position="317"/>
        <end position="420"/>
    </location>
</feature>
<dbReference type="AlphaFoldDB" id="A0A916DSN0"/>
<evidence type="ECO:0000313" key="4">
    <source>
        <dbReference type="EMBL" id="BDS11991.1"/>
    </source>
</evidence>
<keyword evidence="5" id="KW-1185">Reference proteome</keyword>
<dbReference type="InterPro" id="IPR018698">
    <property type="entry name" value="VWA-like_dom"/>
</dbReference>
<proteinExistence type="predicted"/>
<evidence type="ECO:0000313" key="5">
    <source>
        <dbReference type="Proteomes" id="UP001060919"/>
    </source>
</evidence>
<evidence type="ECO:0000259" key="3">
    <source>
        <dbReference type="Pfam" id="PF13203"/>
    </source>
</evidence>
<dbReference type="Proteomes" id="UP001060919">
    <property type="component" value="Chromosome"/>
</dbReference>
<organism evidence="4 5">
    <name type="scientific">Aureispira anguillae</name>
    <dbReference type="NCBI Taxonomy" id="2864201"/>
    <lineage>
        <taxon>Bacteria</taxon>
        <taxon>Pseudomonadati</taxon>
        <taxon>Bacteroidota</taxon>
        <taxon>Saprospiria</taxon>
        <taxon>Saprospirales</taxon>
        <taxon>Saprospiraceae</taxon>
        <taxon>Aureispira</taxon>
    </lineage>
</organism>
<protein>
    <submittedName>
        <fullName evidence="4">VWA-like domain-containing protein</fullName>
    </submittedName>
</protein>
<evidence type="ECO:0000259" key="2">
    <source>
        <dbReference type="Pfam" id="PF09967"/>
    </source>
</evidence>
<evidence type="ECO:0000256" key="1">
    <source>
        <dbReference type="SAM" id="MobiDB-lite"/>
    </source>
</evidence>
<accession>A0A916DSN0</accession>
<feature type="domain" description="Putative metallopeptidase" evidence="3">
    <location>
        <begin position="75"/>
        <end position="302"/>
    </location>
</feature>
<dbReference type="RefSeq" id="WP_264793119.1">
    <property type="nucleotide sequence ID" value="NZ_AP026867.1"/>
</dbReference>
<name>A0A916DSN0_9BACT</name>
<dbReference type="Pfam" id="PF13203">
    <property type="entry name" value="DUF2201_N"/>
    <property type="match status" value="1"/>
</dbReference>
<dbReference type="PANTHER" id="PTHR38730">
    <property type="entry name" value="SLL7028 PROTEIN"/>
    <property type="match status" value="1"/>
</dbReference>
<dbReference type="InterPro" id="IPR036465">
    <property type="entry name" value="vWFA_dom_sf"/>
</dbReference>
<dbReference type="SUPFAM" id="SSF53300">
    <property type="entry name" value="vWA-like"/>
    <property type="match status" value="1"/>
</dbReference>
<reference evidence="4" key="1">
    <citation type="submission" date="2022-09" db="EMBL/GenBank/DDBJ databases">
        <title>Aureispira anguillicida sp. nov., isolated from Leptocephalus of Japanese eel Anguilla japonica.</title>
        <authorList>
            <person name="Yuasa K."/>
            <person name="Mekata T."/>
            <person name="Ikunari K."/>
        </authorList>
    </citation>
    <scope>NUCLEOTIDE SEQUENCE</scope>
    <source>
        <strain evidence="4">EL160426</strain>
    </source>
</reference>
<dbReference type="PANTHER" id="PTHR38730:SF1">
    <property type="entry name" value="SLL7028 PROTEIN"/>
    <property type="match status" value="1"/>
</dbReference>
<gene>
    <name evidence="4" type="ORF">AsAng_0027060</name>
</gene>
<dbReference type="EMBL" id="AP026867">
    <property type="protein sequence ID" value="BDS11991.1"/>
    <property type="molecule type" value="Genomic_DNA"/>
</dbReference>
<dbReference type="Pfam" id="PF09967">
    <property type="entry name" value="DUF2201"/>
    <property type="match status" value="1"/>
</dbReference>
<sequence length="443" mass="50831">MSNQRILDEVAKTSIQLMLKETFYGHFFTSILKDVSERTESIATTISTNQMIKLIVNPQYWDNTLKVPGDDAATKDLRYGAIKHQILHIVFKHALRFTEFGNKKLFGIASDLAANQYIKSEQLTEDAIRMEDFPEFKLNRGQSIDYYYKRLAEELEDMQQDGGGQGNDSDEEENENCESSSGQSDDKEQNGLNQAQNRLKDLMENENNQQLDQHKFWDEFERLSSAEQKMIDAAINESIINSVSRIKPKDYGKLPGGLQQYINLLVESLKPNVNWRRILRIFTASSSRTRLKNTIRRPSKRYGTTPGIKIQCKQKILVAIDTSGSVNEDELREFFGELYHIWKQGAEIYVVECDTHIHNQYSYTGRPPELISGRGGTDFNAPIEFANEKYLPDAIVYFTDGYAPAPNIISRKPILWMVTSQGISEDTWDFLPGRKVKMTKQFA</sequence>
<dbReference type="InterPro" id="IPR025154">
    <property type="entry name" value="Put_metallopeptidase_dom"/>
</dbReference>
<dbReference type="KEGG" id="aup:AsAng_0027060"/>